<keyword evidence="3" id="KW-0393">Immunoglobulin domain</keyword>
<dbReference type="PROSITE" id="PS50835">
    <property type="entry name" value="IG_LIKE"/>
    <property type="match status" value="1"/>
</dbReference>
<dbReference type="PANTHER" id="PTHR24100:SF149">
    <property type="entry name" value="BG-LIKE ANTIGEN 1-RELATED"/>
    <property type="match status" value="1"/>
</dbReference>
<dbReference type="InterPro" id="IPR013106">
    <property type="entry name" value="Ig_V-set"/>
</dbReference>
<name>A0A8C6SL92_9GOBI</name>
<dbReference type="Proteomes" id="UP000694523">
    <property type="component" value="Unplaced"/>
</dbReference>
<dbReference type="PANTHER" id="PTHR24100">
    <property type="entry name" value="BUTYROPHILIN"/>
    <property type="match status" value="1"/>
</dbReference>
<dbReference type="InterPro" id="IPR013783">
    <property type="entry name" value="Ig-like_fold"/>
</dbReference>
<evidence type="ECO:0000256" key="1">
    <source>
        <dbReference type="ARBA" id="ARBA00004370"/>
    </source>
</evidence>
<keyword evidence="6" id="KW-1185">Reference proteome</keyword>
<dbReference type="InterPro" id="IPR050504">
    <property type="entry name" value="IgSF_BTN/MOG"/>
</dbReference>
<proteinExistence type="predicted"/>
<comment type="subcellular location">
    <subcellularLocation>
        <location evidence="1">Membrane</location>
    </subcellularLocation>
</comment>
<dbReference type="Gene3D" id="2.60.40.10">
    <property type="entry name" value="Immunoglobulins"/>
    <property type="match status" value="1"/>
</dbReference>
<evidence type="ECO:0000313" key="6">
    <source>
        <dbReference type="Proteomes" id="UP000694523"/>
    </source>
</evidence>
<dbReference type="Ensembl" id="ENSNMLT00000009555.1">
    <property type="protein sequence ID" value="ENSNMLP00000008411.1"/>
    <property type="gene ID" value="ENSNMLG00000005960.1"/>
</dbReference>
<evidence type="ECO:0000259" key="4">
    <source>
        <dbReference type="PROSITE" id="PS50835"/>
    </source>
</evidence>
<dbReference type="SUPFAM" id="SSF48726">
    <property type="entry name" value="Immunoglobulin"/>
    <property type="match status" value="1"/>
</dbReference>
<organism evidence="5 6">
    <name type="scientific">Neogobius melanostomus</name>
    <name type="common">round goby</name>
    <dbReference type="NCBI Taxonomy" id="47308"/>
    <lineage>
        <taxon>Eukaryota</taxon>
        <taxon>Metazoa</taxon>
        <taxon>Chordata</taxon>
        <taxon>Craniata</taxon>
        <taxon>Vertebrata</taxon>
        <taxon>Euteleostomi</taxon>
        <taxon>Actinopterygii</taxon>
        <taxon>Neopterygii</taxon>
        <taxon>Teleostei</taxon>
        <taxon>Neoteleostei</taxon>
        <taxon>Acanthomorphata</taxon>
        <taxon>Gobiaria</taxon>
        <taxon>Gobiiformes</taxon>
        <taxon>Gobioidei</taxon>
        <taxon>Gobiidae</taxon>
        <taxon>Benthophilinae</taxon>
        <taxon>Neogobiini</taxon>
        <taxon>Neogobius</taxon>
    </lineage>
</organism>
<reference evidence="5" key="1">
    <citation type="submission" date="2025-08" db="UniProtKB">
        <authorList>
            <consortium name="Ensembl"/>
        </authorList>
    </citation>
    <scope>IDENTIFICATION</scope>
</reference>
<dbReference type="InterPro" id="IPR036179">
    <property type="entry name" value="Ig-like_dom_sf"/>
</dbReference>
<keyword evidence="2" id="KW-0472">Membrane</keyword>
<accession>A0A8C6SL92</accession>
<dbReference type="GO" id="GO:0001817">
    <property type="term" value="P:regulation of cytokine production"/>
    <property type="evidence" value="ECO:0007669"/>
    <property type="project" value="TreeGrafter"/>
</dbReference>
<dbReference type="Pfam" id="PF07686">
    <property type="entry name" value="V-set"/>
    <property type="match status" value="1"/>
</dbReference>
<dbReference type="GO" id="GO:0050852">
    <property type="term" value="P:T cell receptor signaling pathway"/>
    <property type="evidence" value="ECO:0007669"/>
    <property type="project" value="TreeGrafter"/>
</dbReference>
<dbReference type="GO" id="GO:1903037">
    <property type="term" value="P:regulation of leukocyte cell-cell adhesion"/>
    <property type="evidence" value="ECO:0007669"/>
    <property type="project" value="UniProtKB-ARBA"/>
</dbReference>
<dbReference type="GO" id="GO:0009897">
    <property type="term" value="C:external side of plasma membrane"/>
    <property type="evidence" value="ECO:0007669"/>
    <property type="project" value="TreeGrafter"/>
</dbReference>
<dbReference type="AlphaFoldDB" id="A0A8C6SL92"/>
<sequence length="100" mass="11645">MDCVLPCPFTPETDPMIHWTKEPEYTPVHSYYRNQHQHLFQHENYRNRTTLSDQGISTGDAPLQLHKVNVSDEGRYTCYVTTVRLDNVQESSVNLTVYGE</sequence>
<dbReference type="InterPro" id="IPR007110">
    <property type="entry name" value="Ig-like_dom"/>
</dbReference>
<evidence type="ECO:0000313" key="5">
    <source>
        <dbReference type="Ensembl" id="ENSNMLP00000008411.1"/>
    </source>
</evidence>
<evidence type="ECO:0000256" key="3">
    <source>
        <dbReference type="ARBA" id="ARBA00023319"/>
    </source>
</evidence>
<protein>
    <recommendedName>
        <fullName evidence="4">Ig-like domain-containing protein</fullName>
    </recommendedName>
</protein>
<dbReference type="GO" id="GO:0005102">
    <property type="term" value="F:signaling receptor binding"/>
    <property type="evidence" value="ECO:0007669"/>
    <property type="project" value="TreeGrafter"/>
</dbReference>
<evidence type="ECO:0000256" key="2">
    <source>
        <dbReference type="ARBA" id="ARBA00023136"/>
    </source>
</evidence>
<dbReference type="GO" id="GO:0050863">
    <property type="term" value="P:regulation of T cell activation"/>
    <property type="evidence" value="ECO:0007669"/>
    <property type="project" value="UniProtKB-ARBA"/>
</dbReference>
<dbReference type="SMART" id="SM00406">
    <property type="entry name" value="IGv"/>
    <property type="match status" value="1"/>
</dbReference>
<reference evidence="5" key="2">
    <citation type="submission" date="2025-09" db="UniProtKB">
        <authorList>
            <consortium name="Ensembl"/>
        </authorList>
    </citation>
    <scope>IDENTIFICATION</scope>
</reference>
<feature type="domain" description="Ig-like" evidence="4">
    <location>
        <begin position="1"/>
        <end position="96"/>
    </location>
</feature>